<dbReference type="RefSeq" id="WP_209335438.1">
    <property type="nucleotide sequence ID" value="NZ_JAGIYY010000003.1"/>
</dbReference>
<dbReference type="Proteomes" id="UP000666240">
    <property type="component" value="Unassembled WGS sequence"/>
</dbReference>
<accession>A0A8J7RP55</accession>
<dbReference type="EMBL" id="JAGIYY010000003">
    <property type="protein sequence ID" value="MBP0439434.1"/>
    <property type="molecule type" value="Genomic_DNA"/>
</dbReference>
<gene>
    <name evidence="1" type="ORF">J5Y06_12305</name>
</gene>
<name>A0A8J7RP55_9HYPH</name>
<keyword evidence="2" id="KW-1185">Reference proteome</keyword>
<comment type="caution">
    <text evidence="1">The sequence shown here is derived from an EMBL/GenBank/DDBJ whole genome shotgun (WGS) entry which is preliminary data.</text>
</comment>
<dbReference type="AlphaFoldDB" id="A0A8J7RP55"/>
<dbReference type="InterPro" id="IPR044000">
    <property type="entry name" value="Phage_tube_2"/>
</dbReference>
<evidence type="ECO:0000313" key="2">
    <source>
        <dbReference type="Proteomes" id="UP000666240"/>
    </source>
</evidence>
<protein>
    <submittedName>
        <fullName evidence="1">Uncharacterized protein</fullName>
    </submittedName>
</protein>
<evidence type="ECO:0000313" key="1">
    <source>
        <dbReference type="EMBL" id="MBP0439434.1"/>
    </source>
</evidence>
<proteinExistence type="predicted"/>
<reference evidence="1" key="1">
    <citation type="submission" date="2021-03" db="EMBL/GenBank/DDBJ databases">
        <title>Genome sequencing and assembly of Tianweitania sediminis.</title>
        <authorList>
            <person name="Chhetri G."/>
        </authorList>
    </citation>
    <scope>NUCLEOTIDE SEQUENCE</scope>
    <source>
        <strain evidence="1">Z8</strain>
    </source>
</reference>
<dbReference type="Pfam" id="PF18906">
    <property type="entry name" value="Phage_tube_2"/>
    <property type="match status" value="1"/>
</dbReference>
<organism evidence="1 2">
    <name type="scientific">Tianweitania sediminis</name>
    <dbReference type="NCBI Taxonomy" id="1502156"/>
    <lineage>
        <taxon>Bacteria</taxon>
        <taxon>Pseudomonadati</taxon>
        <taxon>Pseudomonadota</taxon>
        <taxon>Alphaproteobacteria</taxon>
        <taxon>Hyphomicrobiales</taxon>
        <taxon>Phyllobacteriaceae</taxon>
        <taxon>Tianweitania</taxon>
    </lineage>
</organism>
<sequence>MAKRFWRKLAALAKIETTYGTDAAPTGAANAILFQDVNFTPLEAAEISRDLLLPYMGHQGIILSGYLARLEGSVELAGAGDAGTAPAYGSLLRACGMSQVITAGTDVEYQPVSDGFEAVTFHYNRDGTRQAMLGCRGSWRTELTPQGIPRLRFNFLGLHGTLVDEALPALTLTGFIKPVPVNKQNSVFSLHGVTLPTESVTIDLGNEVSARQLINEETIQIADRRTTGSAVMEATQLSVKNWIATAKAHETGAMSFVHGTEAGNICEFAALNVQIGRPGEGQSTGIMNNTIPMMFLPTAGNDELSLIIR</sequence>